<feature type="region of interest" description="Disordered" evidence="1">
    <location>
        <begin position="142"/>
        <end position="164"/>
    </location>
</feature>
<proteinExistence type="predicted"/>
<feature type="region of interest" description="Disordered" evidence="1">
    <location>
        <begin position="1"/>
        <end position="35"/>
    </location>
</feature>
<evidence type="ECO:0000256" key="1">
    <source>
        <dbReference type="SAM" id="MobiDB-lite"/>
    </source>
</evidence>
<dbReference type="EMBL" id="JAZHXI010000023">
    <property type="protein sequence ID" value="KAL2060319.1"/>
    <property type="molecule type" value="Genomic_DNA"/>
</dbReference>
<evidence type="ECO:0000313" key="3">
    <source>
        <dbReference type="Proteomes" id="UP001595075"/>
    </source>
</evidence>
<accession>A0ABR4BTE1</accession>
<protein>
    <submittedName>
        <fullName evidence="2">Uncharacterized protein</fullName>
    </submittedName>
</protein>
<comment type="caution">
    <text evidence="2">The sequence shown here is derived from an EMBL/GenBank/DDBJ whole genome shotgun (WGS) entry which is preliminary data.</text>
</comment>
<feature type="compositionally biased region" description="Basic and acidic residues" evidence="1">
    <location>
        <begin position="25"/>
        <end position="35"/>
    </location>
</feature>
<keyword evidence="3" id="KW-1185">Reference proteome</keyword>
<name>A0ABR4BTE1_9HELO</name>
<gene>
    <name evidence="2" type="ORF">VTL71DRAFT_9714</name>
</gene>
<reference evidence="2 3" key="1">
    <citation type="journal article" date="2024" name="Commun. Biol.">
        <title>Comparative genomic analysis of thermophilic fungi reveals convergent evolutionary adaptations and gene losses.</title>
        <authorList>
            <person name="Steindorff A.S."/>
            <person name="Aguilar-Pontes M.V."/>
            <person name="Robinson A.J."/>
            <person name="Andreopoulos B."/>
            <person name="LaButti K."/>
            <person name="Kuo A."/>
            <person name="Mondo S."/>
            <person name="Riley R."/>
            <person name="Otillar R."/>
            <person name="Haridas S."/>
            <person name="Lipzen A."/>
            <person name="Grimwood J."/>
            <person name="Schmutz J."/>
            <person name="Clum A."/>
            <person name="Reid I.D."/>
            <person name="Moisan M.C."/>
            <person name="Butler G."/>
            <person name="Nguyen T.T.M."/>
            <person name="Dewar K."/>
            <person name="Conant G."/>
            <person name="Drula E."/>
            <person name="Henrissat B."/>
            <person name="Hansel C."/>
            <person name="Singer S."/>
            <person name="Hutchinson M.I."/>
            <person name="de Vries R.P."/>
            <person name="Natvig D.O."/>
            <person name="Powell A.J."/>
            <person name="Tsang A."/>
            <person name="Grigoriev I.V."/>
        </authorList>
    </citation>
    <scope>NUCLEOTIDE SEQUENCE [LARGE SCALE GENOMIC DNA]</scope>
    <source>
        <strain evidence="2 3">CBS 494.80</strain>
    </source>
</reference>
<evidence type="ECO:0000313" key="2">
    <source>
        <dbReference type="EMBL" id="KAL2060319.1"/>
    </source>
</evidence>
<dbReference type="Proteomes" id="UP001595075">
    <property type="component" value="Unassembled WGS sequence"/>
</dbReference>
<sequence length="242" mass="27153">MFDHLKASVRARRQPRRPESAMPRMRNDEEALSKQEQLEATMSVFAKIRRTGSLKEMLHPPITRTKPLTFSNLFGSAKGDATMSPVKEAETAIDVPPTTASTCSATASTIVEPPIVVPFSGLGGGPAAIRRKPVPATASGTLSAFNNGEPPKFDPQTPRTDPTKHRLAKSVLRHRYTTKFTLDFEPPTGVNRHDYDFIWATPEELDRKVMEDIIWVRERYAQAGREEPDCNDIIFWYSEEDI</sequence>
<organism evidence="2 3">
    <name type="scientific">Oculimacula yallundae</name>
    <dbReference type="NCBI Taxonomy" id="86028"/>
    <lineage>
        <taxon>Eukaryota</taxon>
        <taxon>Fungi</taxon>
        <taxon>Dikarya</taxon>
        <taxon>Ascomycota</taxon>
        <taxon>Pezizomycotina</taxon>
        <taxon>Leotiomycetes</taxon>
        <taxon>Helotiales</taxon>
        <taxon>Ploettnerulaceae</taxon>
        <taxon>Oculimacula</taxon>
    </lineage>
</organism>